<reference evidence="1" key="2">
    <citation type="journal article" date="2015" name="Fish Shellfish Immunol.">
        <title>Early steps in the European eel (Anguilla anguilla)-Vibrio vulnificus interaction in the gills: Role of the RtxA13 toxin.</title>
        <authorList>
            <person name="Callol A."/>
            <person name="Pajuelo D."/>
            <person name="Ebbesson L."/>
            <person name="Teles M."/>
            <person name="MacKenzie S."/>
            <person name="Amaro C."/>
        </authorList>
    </citation>
    <scope>NUCLEOTIDE SEQUENCE</scope>
</reference>
<name>A0A0E9UAZ0_ANGAN</name>
<organism evidence="1">
    <name type="scientific">Anguilla anguilla</name>
    <name type="common">European freshwater eel</name>
    <name type="synonym">Muraena anguilla</name>
    <dbReference type="NCBI Taxonomy" id="7936"/>
    <lineage>
        <taxon>Eukaryota</taxon>
        <taxon>Metazoa</taxon>
        <taxon>Chordata</taxon>
        <taxon>Craniata</taxon>
        <taxon>Vertebrata</taxon>
        <taxon>Euteleostomi</taxon>
        <taxon>Actinopterygii</taxon>
        <taxon>Neopterygii</taxon>
        <taxon>Teleostei</taxon>
        <taxon>Anguilliformes</taxon>
        <taxon>Anguillidae</taxon>
        <taxon>Anguilla</taxon>
    </lineage>
</organism>
<dbReference type="AlphaFoldDB" id="A0A0E9UAZ0"/>
<proteinExistence type="predicted"/>
<accession>A0A0E9UAZ0</accession>
<reference evidence="1" key="1">
    <citation type="submission" date="2014-11" db="EMBL/GenBank/DDBJ databases">
        <authorList>
            <person name="Amaro Gonzalez C."/>
        </authorList>
    </citation>
    <scope>NUCLEOTIDE SEQUENCE</scope>
</reference>
<protein>
    <submittedName>
        <fullName evidence="1">Uncharacterized protein</fullName>
    </submittedName>
</protein>
<sequence length="28" mass="3321">MTSATHRFSSGMMRRTQFDIRTVIKTNF</sequence>
<dbReference type="EMBL" id="GBXM01046439">
    <property type="protein sequence ID" value="JAH62138.1"/>
    <property type="molecule type" value="Transcribed_RNA"/>
</dbReference>
<evidence type="ECO:0000313" key="1">
    <source>
        <dbReference type="EMBL" id="JAH62138.1"/>
    </source>
</evidence>